<protein>
    <submittedName>
        <fullName evidence="1">Uncharacterized protein</fullName>
    </submittedName>
</protein>
<name>A0A0E9RLU1_ANGAN</name>
<evidence type="ECO:0000313" key="1">
    <source>
        <dbReference type="EMBL" id="JAH30064.1"/>
    </source>
</evidence>
<dbReference type="AlphaFoldDB" id="A0A0E9RLU1"/>
<proteinExistence type="predicted"/>
<dbReference type="EMBL" id="GBXM01078513">
    <property type="protein sequence ID" value="JAH30064.1"/>
    <property type="molecule type" value="Transcribed_RNA"/>
</dbReference>
<reference evidence="1" key="1">
    <citation type="submission" date="2014-11" db="EMBL/GenBank/DDBJ databases">
        <authorList>
            <person name="Amaro Gonzalez C."/>
        </authorList>
    </citation>
    <scope>NUCLEOTIDE SEQUENCE</scope>
</reference>
<accession>A0A0E9RLU1</accession>
<organism evidence="1">
    <name type="scientific">Anguilla anguilla</name>
    <name type="common">European freshwater eel</name>
    <name type="synonym">Muraena anguilla</name>
    <dbReference type="NCBI Taxonomy" id="7936"/>
    <lineage>
        <taxon>Eukaryota</taxon>
        <taxon>Metazoa</taxon>
        <taxon>Chordata</taxon>
        <taxon>Craniata</taxon>
        <taxon>Vertebrata</taxon>
        <taxon>Euteleostomi</taxon>
        <taxon>Actinopterygii</taxon>
        <taxon>Neopterygii</taxon>
        <taxon>Teleostei</taxon>
        <taxon>Anguilliformes</taxon>
        <taxon>Anguillidae</taxon>
        <taxon>Anguilla</taxon>
    </lineage>
</organism>
<sequence length="42" mass="4577">MVHKEGCKSVAKTTIQGMICACTGYVLRKFICGIQAGHRYSS</sequence>
<reference evidence="1" key="2">
    <citation type="journal article" date="2015" name="Fish Shellfish Immunol.">
        <title>Early steps in the European eel (Anguilla anguilla)-Vibrio vulnificus interaction in the gills: Role of the RtxA13 toxin.</title>
        <authorList>
            <person name="Callol A."/>
            <person name="Pajuelo D."/>
            <person name="Ebbesson L."/>
            <person name="Teles M."/>
            <person name="MacKenzie S."/>
            <person name="Amaro C."/>
        </authorList>
    </citation>
    <scope>NUCLEOTIDE SEQUENCE</scope>
</reference>